<dbReference type="Pfam" id="PF12796">
    <property type="entry name" value="Ank_2"/>
    <property type="match status" value="1"/>
</dbReference>
<keyword evidence="2" id="KW-0040">ANK repeat</keyword>
<reference evidence="4" key="1">
    <citation type="submission" date="2021-07" db="EMBL/GenBank/DDBJ databases">
        <authorList>
            <person name="Durling M."/>
        </authorList>
    </citation>
    <scope>NUCLEOTIDE SEQUENCE</scope>
</reference>
<evidence type="ECO:0000256" key="1">
    <source>
        <dbReference type="ARBA" id="ARBA00022737"/>
    </source>
</evidence>
<dbReference type="PANTHER" id="PTHR24198">
    <property type="entry name" value="ANKYRIN REPEAT AND PROTEIN KINASE DOMAIN-CONTAINING PROTEIN"/>
    <property type="match status" value="1"/>
</dbReference>
<dbReference type="SUPFAM" id="SSF48403">
    <property type="entry name" value="Ankyrin repeat"/>
    <property type="match status" value="1"/>
</dbReference>
<dbReference type="OrthoDB" id="341259at2759"/>
<sequence>MASHQPGLYLPLCSSPSAQQLNFQALLLDLPTELFQNILDQFIATFGIKSAIRLRLVSKAFQTLIDSAFFTGNYFKRQITAKGHRVSPVYLTKYLISKVVQDHQQESIVSRLAYGAVSVVLNGSYHSVELNEEKLRNEYIATLCRAMAFFLETQALDIFDYRDSANVWDKRQAALVAAAGMGQDDLLGQLLDAFTGTPALNSGDSNYFGSLMGIILTSKCHSSGIAALNGHKSTVSLLISRGFQIDFIGLLTTLQAACISGNLDLVTLLLNSHTEIQRRNYEYQSAILHAISNHHPKIAQLLLLYSTLPDKDLLTRTIFCAAAKQGIAELVTAMLKERVPVSSFDPQDSTRTAFDQASIRGHGHIVELLQRWAESHQ</sequence>
<evidence type="ECO:0000313" key="5">
    <source>
        <dbReference type="Proteomes" id="UP000696280"/>
    </source>
</evidence>
<dbReference type="Pfam" id="PF00646">
    <property type="entry name" value="F-box"/>
    <property type="match status" value="1"/>
</dbReference>
<dbReference type="InterPro" id="IPR002110">
    <property type="entry name" value="Ankyrin_rpt"/>
</dbReference>
<feature type="domain" description="F-box" evidence="3">
    <location>
        <begin position="24"/>
        <end position="78"/>
    </location>
</feature>
<evidence type="ECO:0000313" key="4">
    <source>
        <dbReference type="EMBL" id="CAG8951646.1"/>
    </source>
</evidence>
<dbReference type="InterPro" id="IPR001810">
    <property type="entry name" value="F-box_dom"/>
</dbReference>
<dbReference type="InterPro" id="IPR036770">
    <property type="entry name" value="Ankyrin_rpt-contain_sf"/>
</dbReference>
<dbReference type="AlphaFoldDB" id="A0A9N9KR92"/>
<keyword evidence="5" id="KW-1185">Reference proteome</keyword>
<protein>
    <recommendedName>
        <fullName evidence="3">F-box domain-containing protein</fullName>
    </recommendedName>
</protein>
<dbReference type="PANTHER" id="PTHR24198:SF165">
    <property type="entry name" value="ANKYRIN REPEAT-CONTAINING PROTEIN-RELATED"/>
    <property type="match status" value="1"/>
</dbReference>
<gene>
    <name evidence="4" type="ORF">HYFRA_00005446</name>
</gene>
<comment type="caution">
    <text evidence="4">The sequence shown here is derived from an EMBL/GenBank/DDBJ whole genome shotgun (WGS) entry which is preliminary data.</text>
</comment>
<dbReference type="PROSITE" id="PS50181">
    <property type="entry name" value="FBOX"/>
    <property type="match status" value="1"/>
</dbReference>
<keyword evidence="1" id="KW-0677">Repeat</keyword>
<accession>A0A9N9KR92</accession>
<organism evidence="4 5">
    <name type="scientific">Hymenoscyphus fraxineus</name>
    <dbReference type="NCBI Taxonomy" id="746836"/>
    <lineage>
        <taxon>Eukaryota</taxon>
        <taxon>Fungi</taxon>
        <taxon>Dikarya</taxon>
        <taxon>Ascomycota</taxon>
        <taxon>Pezizomycotina</taxon>
        <taxon>Leotiomycetes</taxon>
        <taxon>Helotiales</taxon>
        <taxon>Helotiaceae</taxon>
        <taxon>Hymenoscyphus</taxon>
    </lineage>
</organism>
<evidence type="ECO:0000256" key="2">
    <source>
        <dbReference type="ARBA" id="ARBA00023043"/>
    </source>
</evidence>
<dbReference type="Gene3D" id="1.25.40.20">
    <property type="entry name" value="Ankyrin repeat-containing domain"/>
    <property type="match status" value="1"/>
</dbReference>
<dbReference type="EMBL" id="CAJVRL010000044">
    <property type="protein sequence ID" value="CAG8951646.1"/>
    <property type="molecule type" value="Genomic_DNA"/>
</dbReference>
<name>A0A9N9KR92_9HELO</name>
<evidence type="ECO:0000259" key="3">
    <source>
        <dbReference type="PROSITE" id="PS50181"/>
    </source>
</evidence>
<dbReference type="Proteomes" id="UP000696280">
    <property type="component" value="Unassembled WGS sequence"/>
</dbReference>
<proteinExistence type="predicted"/>